<comment type="caution">
    <text evidence="1">The sequence shown here is derived from an EMBL/GenBank/DDBJ whole genome shotgun (WGS) entry which is preliminary data.</text>
</comment>
<evidence type="ECO:0000313" key="2">
    <source>
        <dbReference type="Proteomes" id="UP001642260"/>
    </source>
</evidence>
<dbReference type="EMBL" id="CAKOAT010244043">
    <property type="protein sequence ID" value="CAH8358234.1"/>
    <property type="molecule type" value="Genomic_DNA"/>
</dbReference>
<keyword evidence="2" id="KW-1185">Reference proteome</keyword>
<name>A0ABC8KIB3_ERUVS</name>
<sequence>MESILNIQIYHGVLYHTTLKESYQTLLTLCHRIILTLRLLSSVVLPTQHKPKGVYNARPGVQEVILAPDTSRDKRDMKDYLGKYVFFKRFDIVEDLVDHQYALKEQLQKSIQRNGLRGSKKSGGFLRMICQYPTTKRDRLAHRA</sequence>
<dbReference type="Proteomes" id="UP001642260">
    <property type="component" value="Unassembled WGS sequence"/>
</dbReference>
<organism evidence="1 2">
    <name type="scientific">Eruca vesicaria subsp. sativa</name>
    <name type="common">Garden rocket</name>
    <name type="synonym">Eruca sativa</name>
    <dbReference type="NCBI Taxonomy" id="29727"/>
    <lineage>
        <taxon>Eukaryota</taxon>
        <taxon>Viridiplantae</taxon>
        <taxon>Streptophyta</taxon>
        <taxon>Embryophyta</taxon>
        <taxon>Tracheophyta</taxon>
        <taxon>Spermatophyta</taxon>
        <taxon>Magnoliopsida</taxon>
        <taxon>eudicotyledons</taxon>
        <taxon>Gunneridae</taxon>
        <taxon>Pentapetalae</taxon>
        <taxon>rosids</taxon>
        <taxon>malvids</taxon>
        <taxon>Brassicales</taxon>
        <taxon>Brassicaceae</taxon>
        <taxon>Brassiceae</taxon>
        <taxon>Eruca</taxon>
    </lineage>
</organism>
<accession>A0ABC8KIB3</accession>
<protein>
    <submittedName>
        <fullName evidence="1">Uncharacterized protein</fullName>
    </submittedName>
</protein>
<reference evidence="1 2" key="1">
    <citation type="submission" date="2022-03" db="EMBL/GenBank/DDBJ databases">
        <authorList>
            <person name="Macdonald S."/>
            <person name="Ahmed S."/>
            <person name="Newling K."/>
        </authorList>
    </citation>
    <scope>NUCLEOTIDE SEQUENCE [LARGE SCALE GENOMIC DNA]</scope>
</reference>
<evidence type="ECO:0000313" key="1">
    <source>
        <dbReference type="EMBL" id="CAH8358234.1"/>
    </source>
</evidence>
<gene>
    <name evidence="1" type="ORF">ERUC_LOCUS23990</name>
</gene>
<dbReference type="AlphaFoldDB" id="A0ABC8KIB3"/>
<proteinExistence type="predicted"/>